<dbReference type="InterPro" id="IPR016134">
    <property type="entry name" value="Dockerin_dom"/>
</dbReference>
<dbReference type="SMART" id="SM00635">
    <property type="entry name" value="BID_2"/>
    <property type="match status" value="1"/>
</dbReference>
<gene>
    <name evidence="2" type="ORF">IAA48_08745</name>
</gene>
<dbReference type="CDD" id="cd05379">
    <property type="entry name" value="CAP_bacterial"/>
    <property type="match status" value="1"/>
</dbReference>
<dbReference type="Gene3D" id="1.10.1330.10">
    <property type="entry name" value="Dockerin domain"/>
    <property type="match status" value="1"/>
</dbReference>
<evidence type="ECO:0000313" key="3">
    <source>
        <dbReference type="Proteomes" id="UP000824205"/>
    </source>
</evidence>
<dbReference type="PROSITE" id="PS51766">
    <property type="entry name" value="DOCKERIN"/>
    <property type="match status" value="1"/>
</dbReference>
<dbReference type="InterPro" id="IPR014044">
    <property type="entry name" value="CAP_dom"/>
</dbReference>
<dbReference type="SUPFAM" id="SSF55797">
    <property type="entry name" value="PR-1-like"/>
    <property type="match status" value="1"/>
</dbReference>
<feature type="domain" description="Dockerin" evidence="1">
    <location>
        <begin position="611"/>
        <end position="675"/>
    </location>
</feature>
<dbReference type="GO" id="GO:0004553">
    <property type="term" value="F:hydrolase activity, hydrolyzing O-glycosyl compounds"/>
    <property type="evidence" value="ECO:0007669"/>
    <property type="project" value="InterPro"/>
</dbReference>
<protein>
    <recommendedName>
        <fullName evidence="1">Dockerin domain-containing protein</fullName>
    </recommendedName>
</protein>
<sequence>MKKMRRAWSLLLSTAILIGSVFCVNFSAFSSDTYSFTFEGVYDYTRAYEILELVNEERAAYGLDPLVLDKELQEAAMRRALETSVDFSHTRPDGRSCYTACPSKMDGENIAAGNSTAQATMEQWMNSAGHRANILREDFKSIGIGCFSYSEGESAYWSQCFGYGKAEGSPRVSGTQAITESVSILKENVKMYAYAVKNVHNINYMTIGETGYFIYGILNPGWTARYAPGYAGDYTFSTTDPDVISIDSSGNFVAVGEGTATVTVSLNADSSQKYSAAIEVRKFDPTNSRDFKITYIGKYEYTTHPITPKPTVTYGDKTFVEGVDYTLSYKNNINPGTATMTVTLIGEYTGSVDLIFYITGDHTSHYYSSKVIKDATCEESGEIKYTCDVCGFSYTETIEKLSHTIVDIPAVKPTCTKAGSTAGKKCSVCGTVTVEPQEIKALGHSYGEWTTLKDATCTQNGTKQRTCSTCKKTEEAVIPASGHNYADGVCTNCNDDIRLTDSSFGIIIFGEDENTLPEGAKLSVTQGTAEADGVVYSIVIQKNGANIQPNGRITVKVPVPDGMNGSELMVFRENANGTYTELNAEYQDGYMTFTAYQLGTIALSAECPGTPAGMPGDIDADGEITDWDAIMLNRYLAGWDVTIDLTAADTDKDGEITDWDAILLNRYLAGWDVEL</sequence>
<dbReference type="SUPFAM" id="SSF63446">
    <property type="entry name" value="Type I dockerin domain"/>
    <property type="match status" value="1"/>
</dbReference>
<accession>A0A9D1UHA6</accession>
<dbReference type="PANTHER" id="PTHR31157">
    <property type="entry name" value="SCP DOMAIN-CONTAINING PROTEIN"/>
    <property type="match status" value="1"/>
</dbReference>
<dbReference type="Pfam" id="PF00188">
    <property type="entry name" value="CAP"/>
    <property type="match status" value="1"/>
</dbReference>
<evidence type="ECO:0000313" key="2">
    <source>
        <dbReference type="EMBL" id="HIW86566.1"/>
    </source>
</evidence>
<evidence type="ECO:0000259" key="1">
    <source>
        <dbReference type="PROSITE" id="PS51766"/>
    </source>
</evidence>
<dbReference type="Gene3D" id="3.40.33.10">
    <property type="entry name" value="CAP"/>
    <property type="match status" value="1"/>
</dbReference>
<dbReference type="InterPro" id="IPR003343">
    <property type="entry name" value="Big_2"/>
</dbReference>
<dbReference type="CDD" id="cd14256">
    <property type="entry name" value="Dockerin_I"/>
    <property type="match status" value="1"/>
</dbReference>
<dbReference type="Gene3D" id="2.60.40.1080">
    <property type="match status" value="1"/>
</dbReference>
<dbReference type="AlphaFoldDB" id="A0A9D1UHA6"/>
<dbReference type="PANTHER" id="PTHR31157:SF1">
    <property type="entry name" value="SCP DOMAIN-CONTAINING PROTEIN"/>
    <property type="match status" value="1"/>
</dbReference>
<dbReference type="InterPro" id="IPR036439">
    <property type="entry name" value="Dockerin_dom_sf"/>
</dbReference>
<dbReference type="InterPro" id="IPR035940">
    <property type="entry name" value="CAP_sf"/>
</dbReference>
<reference evidence="2" key="2">
    <citation type="submission" date="2021-04" db="EMBL/GenBank/DDBJ databases">
        <authorList>
            <person name="Gilroy R."/>
        </authorList>
    </citation>
    <scope>NUCLEOTIDE SEQUENCE</scope>
    <source>
        <strain evidence="2">421</strain>
    </source>
</reference>
<proteinExistence type="predicted"/>
<dbReference type="Proteomes" id="UP000824205">
    <property type="component" value="Unassembled WGS sequence"/>
</dbReference>
<dbReference type="InterPro" id="IPR008964">
    <property type="entry name" value="Invasin/intimin_cell_adhesion"/>
</dbReference>
<comment type="caution">
    <text evidence="2">The sequence shown here is derived from an EMBL/GenBank/DDBJ whole genome shotgun (WGS) entry which is preliminary data.</text>
</comment>
<dbReference type="InterPro" id="IPR002105">
    <property type="entry name" value="Dockerin_1_rpt"/>
</dbReference>
<dbReference type="SUPFAM" id="SSF49373">
    <property type="entry name" value="Invasin/intimin cell-adhesion fragments"/>
    <property type="match status" value="1"/>
</dbReference>
<name>A0A9D1UHA6_9FIRM</name>
<dbReference type="EMBL" id="DXGE01000035">
    <property type="protein sequence ID" value="HIW86566.1"/>
    <property type="molecule type" value="Genomic_DNA"/>
</dbReference>
<dbReference type="GO" id="GO:0000272">
    <property type="term" value="P:polysaccharide catabolic process"/>
    <property type="evidence" value="ECO:0007669"/>
    <property type="project" value="InterPro"/>
</dbReference>
<dbReference type="Pfam" id="PF00404">
    <property type="entry name" value="Dockerin_1"/>
    <property type="match status" value="1"/>
</dbReference>
<organism evidence="2 3">
    <name type="scientific">Candidatus Eubacterium faecipullorum</name>
    <dbReference type="NCBI Taxonomy" id="2838571"/>
    <lineage>
        <taxon>Bacteria</taxon>
        <taxon>Bacillati</taxon>
        <taxon>Bacillota</taxon>
        <taxon>Clostridia</taxon>
        <taxon>Eubacteriales</taxon>
        <taxon>Eubacteriaceae</taxon>
        <taxon>Eubacterium</taxon>
    </lineage>
</organism>
<reference evidence="2" key="1">
    <citation type="journal article" date="2021" name="PeerJ">
        <title>Extensive microbial diversity within the chicken gut microbiome revealed by metagenomics and culture.</title>
        <authorList>
            <person name="Gilroy R."/>
            <person name="Ravi A."/>
            <person name="Getino M."/>
            <person name="Pursley I."/>
            <person name="Horton D.L."/>
            <person name="Alikhan N.F."/>
            <person name="Baker D."/>
            <person name="Gharbi K."/>
            <person name="Hall N."/>
            <person name="Watson M."/>
            <person name="Adriaenssens E.M."/>
            <person name="Foster-Nyarko E."/>
            <person name="Jarju S."/>
            <person name="Secka A."/>
            <person name="Antonio M."/>
            <person name="Oren A."/>
            <person name="Chaudhuri R.R."/>
            <person name="La Ragione R."/>
            <person name="Hildebrand F."/>
            <person name="Pallen M.J."/>
        </authorList>
    </citation>
    <scope>NUCLEOTIDE SEQUENCE</scope>
    <source>
        <strain evidence="2">421</strain>
    </source>
</reference>